<evidence type="ECO:0000313" key="8">
    <source>
        <dbReference type="Proteomes" id="UP000626180"/>
    </source>
</evidence>
<dbReference type="SUPFAM" id="SSF56796">
    <property type="entry name" value="Dehydroquinate synthase-like"/>
    <property type="match status" value="1"/>
</dbReference>
<keyword evidence="8" id="KW-1185">Reference proteome</keyword>
<evidence type="ECO:0000256" key="1">
    <source>
        <dbReference type="ARBA" id="ARBA00001962"/>
    </source>
</evidence>
<dbReference type="Gene3D" id="1.20.1090.10">
    <property type="entry name" value="Dehydroquinate synthase-like - alpha domain"/>
    <property type="match status" value="1"/>
</dbReference>
<evidence type="ECO:0000256" key="4">
    <source>
        <dbReference type="ARBA" id="ARBA00023027"/>
    </source>
</evidence>
<comment type="similarity">
    <text evidence="2">Belongs to the iron-containing alcohol dehydrogenase family.</text>
</comment>
<dbReference type="InterPro" id="IPR001670">
    <property type="entry name" value="ADH_Fe/GldA"/>
</dbReference>
<sequence>MSLINYITQIQFEVGAISLLPAECQRIGITRPLIVTDRGVRAAGIVDVALSKFTDSTVQLPIYDGTPPNPNENAVREAVAMFKECGCDGIIAIGGGSAIDLAKGVAVCAKHEGPLKSFAVIEGGLARITPATAPVIAVPTTAGTGSEVGRGAILILDDGRKVGVISPHVVPKSAICDPELTLGLPAVLTAATGMDAIAHCLETFMAPSFNPPADGIALDGLWRAWRFIETATQDPKNLEGRTNMMSASLQGALAFQKGLGCVHSLSHSLGGINPRLHHGTLNAIFLPAVIQFNRKAVTMVNEHKTARIAQAMGLADESQIEDAIRDMTRALGLPTGLRELEVTEDMFPKIIKGALADHSHRTNPREASAEDYQWILEASM</sequence>
<dbReference type="Gene3D" id="3.40.50.1970">
    <property type="match status" value="1"/>
</dbReference>
<evidence type="ECO:0000256" key="2">
    <source>
        <dbReference type="ARBA" id="ARBA00007358"/>
    </source>
</evidence>
<accession>A0ABS0FU60</accession>
<gene>
    <name evidence="7" type="ORF">IRZ65_25015</name>
</gene>
<organism evidence="7 8">
    <name type="scientific">Pseudomonas luteola</name>
    <dbReference type="NCBI Taxonomy" id="47886"/>
    <lineage>
        <taxon>Bacteria</taxon>
        <taxon>Pseudomonadati</taxon>
        <taxon>Pseudomonadota</taxon>
        <taxon>Gammaproteobacteria</taxon>
        <taxon>Pseudomonadales</taxon>
        <taxon>Pseudomonadaceae</taxon>
        <taxon>Pseudomonas</taxon>
    </lineage>
</organism>
<dbReference type="InterPro" id="IPR018211">
    <property type="entry name" value="ADH_Fe_CS"/>
</dbReference>
<evidence type="ECO:0000259" key="6">
    <source>
        <dbReference type="Pfam" id="PF25137"/>
    </source>
</evidence>
<proteinExistence type="inferred from homology"/>
<evidence type="ECO:0000313" key="7">
    <source>
        <dbReference type="EMBL" id="MBF8643913.1"/>
    </source>
</evidence>
<dbReference type="PANTHER" id="PTHR11496:SF102">
    <property type="entry name" value="ALCOHOL DEHYDROGENASE 4"/>
    <property type="match status" value="1"/>
</dbReference>
<feature type="domain" description="Fe-containing alcohol dehydrogenase-like C-terminal" evidence="6">
    <location>
        <begin position="189"/>
        <end position="380"/>
    </location>
</feature>
<evidence type="ECO:0000259" key="5">
    <source>
        <dbReference type="Pfam" id="PF00465"/>
    </source>
</evidence>
<dbReference type="PROSITE" id="PS00913">
    <property type="entry name" value="ADH_IRON_1"/>
    <property type="match status" value="1"/>
</dbReference>
<dbReference type="PANTHER" id="PTHR11496">
    <property type="entry name" value="ALCOHOL DEHYDROGENASE"/>
    <property type="match status" value="1"/>
</dbReference>
<dbReference type="EMBL" id="JADMCD010000030">
    <property type="protein sequence ID" value="MBF8643913.1"/>
    <property type="molecule type" value="Genomic_DNA"/>
</dbReference>
<dbReference type="Pfam" id="PF25137">
    <property type="entry name" value="ADH_Fe_C"/>
    <property type="match status" value="1"/>
</dbReference>
<dbReference type="CDD" id="cd14861">
    <property type="entry name" value="Fe-ADH-like"/>
    <property type="match status" value="1"/>
</dbReference>
<feature type="domain" description="Alcohol dehydrogenase iron-type/glycerol dehydrogenase GldA" evidence="5">
    <location>
        <begin position="8"/>
        <end position="178"/>
    </location>
</feature>
<comment type="caution">
    <text evidence="7">The sequence shown here is derived from an EMBL/GenBank/DDBJ whole genome shotgun (WGS) entry which is preliminary data.</text>
</comment>
<evidence type="ECO:0000256" key="3">
    <source>
        <dbReference type="ARBA" id="ARBA00023002"/>
    </source>
</evidence>
<comment type="cofactor">
    <cofactor evidence="1">
        <name>Fe cation</name>
        <dbReference type="ChEBI" id="CHEBI:24875"/>
    </cofactor>
</comment>
<dbReference type="Pfam" id="PF00465">
    <property type="entry name" value="Fe-ADH"/>
    <property type="match status" value="1"/>
</dbReference>
<dbReference type="RefSeq" id="WP_196122532.1">
    <property type="nucleotide sequence ID" value="NZ_JADMCD010000030.1"/>
</dbReference>
<dbReference type="InterPro" id="IPR056798">
    <property type="entry name" value="ADH_Fe_C"/>
</dbReference>
<dbReference type="Proteomes" id="UP000626180">
    <property type="component" value="Unassembled WGS sequence"/>
</dbReference>
<reference evidence="7 8" key="1">
    <citation type="submission" date="2020-10" db="EMBL/GenBank/DDBJ databases">
        <title>Genome sequences of Pseudomonas isolates.</title>
        <authorList>
            <person name="Wessels L."/>
            <person name="Reich F."/>
            <person name="Hammerl J."/>
        </authorList>
    </citation>
    <scope>NUCLEOTIDE SEQUENCE [LARGE SCALE GENOMIC DNA]</scope>
    <source>
        <strain evidence="7 8">20-MO00624-0</strain>
    </source>
</reference>
<keyword evidence="3" id="KW-0560">Oxidoreductase</keyword>
<dbReference type="InterPro" id="IPR039697">
    <property type="entry name" value="Alcohol_dehydrogenase_Fe"/>
</dbReference>
<protein>
    <submittedName>
        <fullName evidence="7">Iron-containing alcohol dehydrogenase</fullName>
    </submittedName>
</protein>
<keyword evidence="4" id="KW-0520">NAD</keyword>
<name>A0ABS0FU60_PSELU</name>